<comment type="caution">
    <text evidence="2">The sequence shown here is derived from an EMBL/GenBank/DDBJ whole genome shotgun (WGS) entry which is preliminary data.</text>
</comment>
<dbReference type="CDD" id="cd00371">
    <property type="entry name" value="HMA"/>
    <property type="match status" value="1"/>
</dbReference>
<protein>
    <submittedName>
        <fullName evidence="2">Heavy-metal-associated domain-containing protein</fullName>
    </submittedName>
</protein>
<evidence type="ECO:0000259" key="1">
    <source>
        <dbReference type="PROSITE" id="PS50846"/>
    </source>
</evidence>
<dbReference type="Pfam" id="PF00403">
    <property type="entry name" value="HMA"/>
    <property type="match status" value="1"/>
</dbReference>
<gene>
    <name evidence="2" type="ORF">GCM10023353_03190</name>
</gene>
<dbReference type="RefSeq" id="WP_200174510.1">
    <property type="nucleotide sequence ID" value="NZ_BAABKQ010000001.1"/>
</dbReference>
<organism evidence="2 3">
    <name type="scientific">Tomitella cavernea</name>
    <dbReference type="NCBI Taxonomy" id="1387982"/>
    <lineage>
        <taxon>Bacteria</taxon>
        <taxon>Bacillati</taxon>
        <taxon>Actinomycetota</taxon>
        <taxon>Actinomycetes</taxon>
        <taxon>Mycobacteriales</taxon>
        <taxon>Tomitella</taxon>
    </lineage>
</organism>
<dbReference type="Proteomes" id="UP001500839">
    <property type="component" value="Unassembled WGS sequence"/>
</dbReference>
<dbReference type="InterPro" id="IPR036163">
    <property type="entry name" value="HMA_dom_sf"/>
</dbReference>
<sequence>MSTTEYAVTGMSCGHCEGAVREEVEALPGVEVVSVSAQDGTLVVSSLQPVDDAAVISAVDEAGYQACRK</sequence>
<dbReference type="Gene3D" id="3.30.70.100">
    <property type="match status" value="1"/>
</dbReference>
<proteinExistence type="predicted"/>
<dbReference type="EMBL" id="BAABKQ010000001">
    <property type="protein sequence ID" value="GAA4804106.1"/>
    <property type="molecule type" value="Genomic_DNA"/>
</dbReference>
<keyword evidence="3" id="KW-1185">Reference proteome</keyword>
<reference evidence="3" key="1">
    <citation type="journal article" date="2019" name="Int. J. Syst. Evol. Microbiol.">
        <title>The Global Catalogue of Microorganisms (GCM) 10K type strain sequencing project: providing services to taxonomists for standard genome sequencing and annotation.</title>
        <authorList>
            <consortium name="The Broad Institute Genomics Platform"/>
            <consortium name="The Broad Institute Genome Sequencing Center for Infectious Disease"/>
            <person name="Wu L."/>
            <person name="Ma J."/>
        </authorList>
    </citation>
    <scope>NUCLEOTIDE SEQUENCE [LARGE SCALE GENOMIC DNA]</scope>
    <source>
        <strain evidence="3">JCM 18542</strain>
    </source>
</reference>
<dbReference type="InterPro" id="IPR006121">
    <property type="entry name" value="HMA_dom"/>
</dbReference>
<dbReference type="PROSITE" id="PS50846">
    <property type="entry name" value="HMA_2"/>
    <property type="match status" value="1"/>
</dbReference>
<accession>A0ABP9C7B8</accession>
<name>A0ABP9C7B8_9ACTN</name>
<evidence type="ECO:0000313" key="2">
    <source>
        <dbReference type="EMBL" id="GAA4804106.1"/>
    </source>
</evidence>
<dbReference type="SUPFAM" id="SSF55008">
    <property type="entry name" value="HMA, heavy metal-associated domain"/>
    <property type="match status" value="1"/>
</dbReference>
<feature type="domain" description="HMA" evidence="1">
    <location>
        <begin position="2"/>
        <end position="67"/>
    </location>
</feature>
<evidence type="ECO:0000313" key="3">
    <source>
        <dbReference type="Proteomes" id="UP001500839"/>
    </source>
</evidence>